<reference evidence="5 6" key="1">
    <citation type="submission" date="2017-08" db="EMBL/GenBank/DDBJ databases">
        <title>Comparative genomics of non-oral Prevotella species.</title>
        <authorList>
            <person name="Accetto T."/>
            <person name="Nograsek B."/>
            <person name="Avgustin G."/>
        </authorList>
    </citation>
    <scope>NUCLEOTIDE SEQUENCE [LARGE SCALE GENOMIC DNA]</scope>
    <source>
        <strain evidence="5 6">TC1-1</strain>
    </source>
</reference>
<dbReference type="PANTHER" id="PTHR42811">
    <property type="entry name" value="SERINE ACETYLTRANSFERASE"/>
    <property type="match status" value="1"/>
</dbReference>
<dbReference type="EMBL" id="NPJF01000009">
    <property type="protein sequence ID" value="OYP57197.1"/>
    <property type="molecule type" value="Genomic_DNA"/>
</dbReference>
<dbReference type="Proteomes" id="UP000216189">
    <property type="component" value="Unassembled WGS sequence"/>
</dbReference>
<keyword evidence="4" id="KW-0812">Transmembrane</keyword>
<feature type="transmembrane region" description="Helical" evidence="4">
    <location>
        <begin position="6"/>
        <end position="23"/>
    </location>
</feature>
<name>A0ABX4EKY1_SEGBR</name>
<dbReference type="InterPro" id="IPR001451">
    <property type="entry name" value="Hexapep"/>
</dbReference>
<evidence type="ECO:0000256" key="3">
    <source>
        <dbReference type="ARBA" id="ARBA00023315"/>
    </source>
</evidence>
<evidence type="ECO:0000256" key="2">
    <source>
        <dbReference type="ARBA" id="ARBA00022679"/>
    </source>
</evidence>
<dbReference type="Pfam" id="PF00132">
    <property type="entry name" value="Hexapep"/>
    <property type="match status" value="1"/>
</dbReference>
<protein>
    <submittedName>
        <fullName evidence="5">Acetyltransferase</fullName>
    </submittedName>
</protein>
<dbReference type="SUPFAM" id="SSF51161">
    <property type="entry name" value="Trimeric LpxA-like enzymes"/>
    <property type="match status" value="1"/>
</dbReference>
<keyword evidence="4" id="KW-1133">Transmembrane helix</keyword>
<accession>A0ABX4EKY1</accession>
<dbReference type="CDD" id="cd03354">
    <property type="entry name" value="LbH_SAT"/>
    <property type="match status" value="1"/>
</dbReference>
<proteinExistence type="inferred from homology"/>
<keyword evidence="6" id="KW-1185">Reference proteome</keyword>
<evidence type="ECO:0000256" key="4">
    <source>
        <dbReference type="SAM" id="Phobius"/>
    </source>
</evidence>
<gene>
    <name evidence="5" type="ORF">CIK91_00855</name>
</gene>
<keyword evidence="3" id="KW-0012">Acyltransferase</keyword>
<organism evidence="5 6">
    <name type="scientific">Segatella bryantii</name>
    <name type="common">Prevotella bryantii</name>
    <dbReference type="NCBI Taxonomy" id="77095"/>
    <lineage>
        <taxon>Bacteria</taxon>
        <taxon>Pseudomonadati</taxon>
        <taxon>Bacteroidota</taxon>
        <taxon>Bacteroidia</taxon>
        <taxon>Bacteroidales</taxon>
        <taxon>Prevotellaceae</taxon>
        <taxon>Segatella</taxon>
    </lineage>
</organism>
<dbReference type="InterPro" id="IPR011004">
    <property type="entry name" value="Trimer_LpxA-like_sf"/>
</dbReference>
<dbReference type="InterPro" id="IPR045304">
    <property type="entry name" value="LbH_SAT"/>
</dbReference>
<sequence>MRTIKSVEAIFIAIISFIYIPFLNKHRLELIKEDFLRFADWKHYSHSLFSFYVCFAEDRGFRSVIYRRLGKARFFTNGFIRGMGNLYICTEDVGGGFIIQHGFSTIINAKKIGKNCKIFQQVTIGYNGSEQPILGDNVTVCCGAKVLGDVHIGNNVVIGANAVVVKDVPDNVVVAGVPARIINVYDPDKDY</sequence>
<evidence type="ECO:0000313" key="5">
    <source>
        <dbReference type="EMBL" id="OYP57197.1"/>
    </source>
</evidence>
<comment type="caution">
    <text evidence="5">The sequence shown here is derived from an EMBL/GenBank/DDBJ whole genome shotgun (WGS) entry which is preliminary data.</text>
</comment>
<keyword evidence="2" id="KW-0808">Transferase</keyword>
<evidence type="ECO:0000256" key="1">
    <source>
        <dbReference type="ARBA" id="ARBA00007274"/>
    </source>
</evidence>
<keyword evidence="4" id="KW-0472">Membrane</keyword>
<dbReference type="RefSeq" id="WP_094447950.1">
    <property type="nucleotide sequence ID" value="NZ_CP091802.1"/>
</dbReference>
<dbReference type="Gene3D" id="2.160.10.10">
    <property type="entry name" value="Hexapeptide repeat proteins"/>
    <property type="match status" value="1"/>
</dbReference>
<comment type="similarity">
    <text evidence="1">Belongs to the transferase hexapeptide repeat family.</text>
</comment>
<evidence type="ECO:0000313" key="6">
    <source>
        <dbReference type="Proteomes" id="UP000216189"/>
    </source>
</evidence>